<feature type="transmembrane region" description="Helical" evidence="9">
    <location>
        <begin position="6"/>
        <end position="23"/>
    </location>
</feature>
<sequence>MEVWTVGNKTIVWLYVIALAYFVRPQAPKLLVLYLLLYLIVNLILHIAKPAPAKQGLAVATVLYVLLCGAYVQPELLLLLPPSLLELASFRLRRHRFALVPVLAPMLFLPASLLLHYAFIAVFVFFNYAIVKRYMNRTNAQEDELERSRRRQQELGRRLNDNAGFAQASEYLAKLEERNRVAQEIHDGIGHAITGGLIQMEAARLTLRRDPEGAEALLNNAIAISKEGIEQIRRTLKDLKPPVEQLGLIRLRSAVEAFGGKSDLLTTVVHEGDMEAITPLQWKIIHENVMEALTNAAKYANASAVHVEVRVLNRFVKAVVSDNGQGAAKVVKGMGLIGMEERTAVANGTVTADGSRGFAVTTLMPRPTPGGP</sequence>
<dbReference type="RefSeq" id="WP_208847743.1">
    <property type="nucleotide sequence ID" value="NZ_JAGGDJ010000005.1"/>
</dbReference>
<evidence type="ECO:0000256" key="1">
    <source>
        <dbReference type="ARBA" id="ARBA00000085"/>
    </source>
</evidence>
<dbReference type="Gene3D" id="3.30.565.10">
    <property type="entry name" value="Histidine kinase-like ATPase, C-terminal domain"/>
    <property type="match status" value="1"/>
</dbReference>
<comment type="caution">
    <text evidence="11">The sequence shown here is derived from an EMBL/GenBank/DDBJ whole genome shotgun (WGS) entry which is preliminary data.</text>
</comment>
<keyword evidence="9" id="KW-1133">Transmembrane helix</keyword>
<evidence type="ECO:0000259" key="10">
    <source>
        <dbReference type="Pfam" id="PF07730"/>
    </source>
</evidence>
<keyword evidence="12" id="KW-1185">Reference proteome</keyword>
<proteinExistence type="predicted"/>
<keyword evidence="4" id="KW-0808">Transferase</keyword>
<dbReference type="Proteomes" id="UP000670947">
    <property type="component" value="Unassembled WGS sequence"/>
</dbReference>
<evidence type="ECO:0000256" key="8">
    <source>
        <dbReference type="ARBA" id="ARBA00023012"/>
    </source>
</evidence>
<feature type="domain" description="Signal transduction histidine kinase subgroup 3 dimerisation and phosphoacceptor" evidence="10">
    <location>
        <begin position="177"/>
        <end position="243"/>
    </location>
</feature>
<dbReference type="InterPro" id="IPR036890">
    <property type="entry name" value="HATPase_C_sf"/>
</dbReference>
<evidence type="ECO:0000313" key="12">
    <source>
        <dbReference type="Proteomes" id="UP000670947"/>
    </source>
</evidence>
<keyword evidence="9" id="KW-0472">Membrane</keyword>
<evidence type="ECO:0000256" key="6">
    <source>
        <dbReference type="ARBA" id="ARBA00022777"/>
    </source>
</evidence>
<evidence type="ECO:0000256" key="3">
    <source>
        <dbReference type="ARBA" id="ARBA00022553"/>
    </source>
</evidence>
<dbReference type="PANTHER" id="PTHR24421">
    <property type="entry name" value="NITRATE/NITRITE SENSOR PROTEIN NARX-RELATED"/>
    <property type="match status" value="1"/>
</dbReference>
<evidence type="ECO:0000256" key="9">
    <source>
        <dbReference type="SAM" id="Phobius"/>
    </source>
</evidence>
<dbReference type="EMBL" id="JAGGDJ010000005">
    <property type="protein sequence ID" value="MBO7744820.1"/>
    <property type="molecule type" value="Genomic_DNA"/>
</dbReference>
<evidence type="ECO:0000256" key="7">
    <source>
        <dbReference type="ARBA" id="ARBA00022840"/>
    </source>
</evidence>
<evidence type="ECO:0000313" key="11">
    <source>
        <dbReference type="EMBL" id="MBO7744820.1"/>
    </source>
</evidence>
<reference evidence="11 12" key="1">
    <citation type="submission" date="2021-03" db="EMBL/GenBank/DDBJ databases">
        <title>Paenibacillus artemisicola MWE-103 whole genome sequence.</title>
        <authorList>
            <person name="Ham Y.J."/>
        </authorList>
    </citation>
    <scope>NUCLEOTIDE SEQUENCE [LARGE SCALE GENOMIC DNA]</scope>
    <source>
        <strain evidence="11 12">MWE-103</strain>
    </source>
</reference>
<dbReference type="GO" id="GO:0016301">
    <property type="term" value="F:kinase activity"/>
    <property type="evidence" value="ECO:0007669"/>
    <property type="project" value="UniProtKB-KW"/>
</dbReference>
<dbReference type="SUPFAM" id="SSF55874">
    <property type="entry name" value="ATPase domain of HSP90 chaperone/DNA topoisomerase II/histidine kinase"/>
    <property type="match status" value="1"/>
</dbReference>
<evidence type="ECO:0000256" key="4">
    <source>
        <dbReference type="ARBA" id="ARBA00022679"/>
    </source>
</evidence>
<keyword evidence="3" id="KW-0597">Phosphoprotein</keyword>
<feature type="transmembrane region" description="Helical" evidence="9">
    <location>
        <begin position="30"/>
        <end position="48"/>
    </location>
</feature>
<keyword evidence="6 11" id="KW-0418">Kinase</keyword>
<dbReference type="Gene3D" id="1.20.5.1930">
    <property type="match status" value="1"/>
</dbReference>
<comment type="catalytic activity">
    <reaction evidence="1">
        <text>ATP + protein L-histidine = ADP + protein N-phospho-L-histidine.</text>
        <dbReference type="EC" id="2.7.13.3"/>
    </reaction>
</comment>
<dbReference type="InterPro" id="IPR050482">
    <property type="entry name" value="Sensor_HK_TwoCompSys"/>
</dbReference>
<accession>A0ABS3W9N5</accession>
<dbReference type="Pfam" id="PF07730">
    <property type="entry name" value="HisKA_3"/>
    <property type="match status" value="1"/>
</dbReference>
<gene>
    <name evidence="11" type="ORF">I8J29_11470</name>
</gene>
<dbReference type="PANTHER" id="PTHR24421:SF10">
    <property type="entry name" value="NITRATE_NITRITE SENSOR PROTEIN NARQ"/>
    <property type="match status" value="1"/>
</dbReference>
<name>A0ABS3W9N5_9BACL</name>
<keyword evidence="5" id="KW-0547">Nucleotide-binding</keyword>
<keyword evidence="9" id="KW-0812">Transmembrane</keyword>
<keyword evidence="8" id="KW-0902">Two-component regulatory system</keyword>
<evidence type="ECO:0000256" key="2">
    <source>
        <dbReference type="ARBA" id="ARBA00012438"/>
    </source>
</evidence>
<keyword evidence="7" id="KW-0067">ATP-binding</keyword>
<evidence type="ECO:0000256" key="5">
    <source>
        <dbReference type="ARBA" id="ARBA00022741"/>
    </source>
</evidence>
<feature type="transmembrane region" description="Helical" evidence="9">
    <location>
        <begin position="97"/>
        <end position="130"/>
    </location>
</feature>
<organism evidence="11 12">
    <name type="scientific">Paenibacillus artemisiicola</name>
    <dbReference type="NCBI Taxonomy" id="1172618"/>
    <lineage>
        <taxon>Bacteria</taxon>
        <taxon>Bacillati</taxon>
        <taxon>Bacillota</taxon>
        <taxon>Bacilli</taxon>
        <taxon>Bacillales</taxon>
        <taxon>Paenibacillaceae</taxon>
        <taxon>Paenibacillus</taxon>
    </lineage>
</organism>
<dbReference type="EC" id="2.7.13.3" evidence="2"/>
<protein>
    <recommendedName>
        <fullName evidence="2">histidine kinase</fullName>
        <ecNumber evidence="2">2.7.13.3</ecNumber>
    </recommendedName>
</protein>
<feature type="transmembrane region" description="Helical" evidence="9">
    <location>
        <begin position="60"/>
        <end position="85"/>
    </location>
</feature>
<dbReference type="InterPro" id="IPR011712">
    <property type="entry name" value="Sig_transdc_His_kin_sub3_dim/P"/>
</dbReference>
<dbReference type="CDD" id="cd16917">
    <property type="entry name" value="HATPase_UhpB-NarQ-NarX-like"/>
    <property type="match status" value="1"/>
</dbReference>